<keyword evidence="1" id="KW-0482">Metalloprotease</keyword>
<accession>A0ABQ6LML8</accession>
<comment type="similarity">
    <text evidence="1">Belongs to the peptidase M81 family.</text>
</comment>
<reference evidence="4 5" key="1">
    <citation type="submission" date="2023-04" db="EMBL/GenBank/DDBJ databases">
        <title>Marinoamorphus aggregata gen. nov., sp. Nov., isolate from tissue of brittle star Ophioplocus japonicus.</title>
        <authorList>
            <person name="Kawano K."/>
            <person name="Sawayama S."/>
            <person name="Nakagawa S."/>
        </authorList>
    </citation>
    <scope>NUCLEOTIDE SEQUENCE [LARGE SCALE GENOMIC DNA]</scope>
    <source>
        <strain evidence="4 5">NKW23</strain>
    </source>
</reference>
<keyword evidence="1" id="KW-0378">Hydrolase</keyword>
<dbReference type="RefSeq" id="WP_285671245.1">
    <property type="nucleotide sequence ID" value="NZ_BSYI01000010.1"/>
</dbReference>
<comment type="function">
    <text evidence="1">Involved in peptidolytic degradation of cyclic heptapeptide hepatotoxin microcystin (MC).</text>
</comment>
<protein>
    <recommendedName>
        <fullName evidence="1">Microcystinase C</fullName>
        <shortName evidence="1">MlrC</shortName>
    </recommendedName>
</protein>
<proteinExistence type="inferred from homology"/>
<keyword evidence="1" id="KW-0645">Protease</keyword>
<dbReference type="Pfam" id="PF07364">
    <property type="entry name" value="DUF1485"/>
    <property type="match status" value="1"/>
</dbReference>
<feature type="domain" description="Microcystin LR degradation protein MlrC N-terminal" evidence="3">
    <location>
        <begin position="5"/>
        <end position="296"/>
    </location>
</feature>
<organism evidence="4 5">
    <name type="scientific">Paralimibaculum aggregatum</name>
    <dbReference type="NCBI Taxonomy" id="3036245"/>
    <lineage>
        <taxon>Bacteria</taxon>
        <taxon>Pseudomonadati</taxon>
        <taxon>Pseudomonadota</taxon>
        <taxon>Alphaproteobacteria</taxon>
        <taxon>Rhodobacterales</taxon>
        <taxon>Paracoccaceae</taxon>
        <taxon>Paralimibaculum</taxon>
    </lineage>
</organism>
<evidence type="ECO:0000259" key="3">
    <source>
        <dbReference type="Pfam" id="PF07364"/>
    </source>
</evidence>
<feature type="domain" description="Microcystin LR degradation protein MlrC C-terminal" evidence="2">
    <location>
        <begin position="306"/>
        <end position="487"/>
    </location>
</feature>
<evidence type="ECO:0000256" key="1">
    <source>
        <dbReference type="PIRNR" id="PIRNR012702"/>
    </source>
</evidence>
<evidence type="ECO:0000313" key="4">
    <source>
        <dbReference type="EMBL" id="GMG82468.1"/>
    </source>
</evidence>
<keyword evidence="1" id="KW-0479">Metal-binding</keyword>
<dbReference type="Pfam" id="PF07171">
    <property type="entry name" value="MlrC_C"/>
    <property type="match status" value="1"/>
</dbReference>
<sequence length="513" mass="54153">MVARKILVACISHETNTFSPVPTPLSAFAGPRGLLRGDAARTAFRDTGTATGGLIALAERSGADVSVPLIARCAPSAAVEDDAFEALAGELCSAVAAAREAGECDALFLELHGAMVTRSHEDGEGEILRRLRAAAPDLPIALSLDFHGNVTAEMVRSVTSVVAYKTFPHLDMRDCGMRTGQITLDAMAGRIDPVTVWGNVPLLTHLQRMNTSEPPLAGLIALAREAEAEPGVLAVSVLPGFPLADTREAGMSCIVMTDGDAVRAAAIRDRILGEAWSQRAEFAVRPVPLAESVADAAGLPGRPWLLLDVADTCNSGGTLDSMSLLREIRRQGLRNVAAAPVCDRAAVQEMLAAGQGAELEVALGGKMQAPSVPFANEPLVLRGRVAAMHDGEITVTGPVFTGTRLNPGPTVLFESGDLQIVVTSNRIEPYDEGIFRCVGLDPREKDFIVLKSRMQCKPAFLPFCAGHVDCNGIGVTTSDYGAFDYRRLRRPIFPLDDDADWAPAGAAGLTAAT</sequence>
<comment type="cofactor">
    <cofactor evidence="1">
        <name>Zn(2+)</name>
        <dbReference type="ChEBI" id="CHEBI:29105"/>
    </cofactor>
    <text evidence="1">Binds 1 zinc ion per subunit.</text>
</comment>
<dbReference type="InterPro" id="IPR009197">
    <property type="entry name" value="MlrC"/>
</dbReference>
<name>A0ABQ6LML8_9RHOB</name>
<dbReference type="PIRSF" id="PIRSF012702">
    <property type="entry name" value="UCP012702"/>
    <property type="match status" value="1"/>
</dbReference>
<keyword evidence="5" id="KW-1185">Reference proteome</keyword>
<comment type="caution">
    <text evidence="4">The sequence shown here is derived from an EMBL/GenBank/DDBJ whole genome shotgun (WGS) entry which is preliminary data.</text>
</comment>
<evidence type="ECO:0000259" key="2">
    <source>
        <dbReference type="Pfam" id="PF07171"/>
    </source>
</evidence>
<dbReference type="InterPro" id="IPR010799">
    <property type="entry name" value="MlrC_C"/>
</dbReference>
<dbReference type="Proteomes" id="UP001239909">
    <property type="component" value="Unassembled WGS sequence"/>
</dbReference>
<dbReference type="EMBL" id="BSYI01000010">
    <property type="protein sequence ID" value="GMG82468.1"/>
    <property type="molecule type" value="Genomic_DNA"/>
</dbReference>
<dbReference type="InterPro" id="IPR015995">
    <property type="entry name" value="MlrC_N"/>
</dbReference>
<gene>
    <name evidence="4" type="ORF">LNKW23_16810</name>
</gene>
<evidence type="ECO:0000313" key="5">
    <source>
        <dbReference type="Proteomes" id="UP001239909"/>
    </source>
</evidence>